<dbReference type="InterPro" id="IPR000086">
    <property type="entry name" value="NUDIX_hydrolase_dom"/>
</dbReference>
<evidence type="ECO:0000313" key="6">
    <source>
        <dbReference type="Proteomes" id="UP000034646"/>
    </source>
</evidence>
<reference evidence="5 6" key="1">
    <citation type="journal article" date="2015" name="Nature">
        <title>rRNA introns, odd ribosomes, and small enigmatic genomes across a large radiation of phyla.</title>
        <authorList>
            <person name="Brown C.T."/>
            <person name="Hug L.A."/>
            <person name="Thomas B.C."/>
            <person name="Sharon I."/>
            <person name="Castelle C.J."/>
            <person name="Singh A."/>
            <person name="Wilkins M.J."/>
            <person name="Williams K.H."/>
            <person name="Banfield J.F."/>
        </authorList>
    </citation>
    <scope>NUCLEOTIDE SEQUENCE [LARGE SCALE GENOMIC DNA]</scope>
</reference>
<organism evidence="5 6">
    <name type="scientific">Candidatus Nomurabacteria bacterium GW2011_GWA2_43_15</name>
    <dbReference type="NCBI Taxonomy" id="1618738"/>
    <lineage>
        <taxon>Bacteria</taxon>
        <taxon>Candidatus Nomuraibacteriota</taxon>
    </lineage>
</organism>
<dbReference type="InterPro" id="IPR020084">
    <property type="entry name" value="NUDIX_hydrolase_CS"/>
</dbReference>
<evidence type="ECO:0000259" key="4">
    <source>
        <dbReference type="PROSITE" id="PS51462"/>
    </source>
</evidence>
<dbReference type="PANTHER" id="PTHR43046">
    <property type="entry name" value="GDP-MANNOSE MANNOSYL HYDROLASE"/>
    <property type="match status" value="1"/>
</dbReference>
<evidence type="ECO:0000256" key="3">
    <source>
        <dbReference type="RuleBase" id="RU003476"/>
    </source>
</evidence>
<protein>
    <submittedName>
        <fullName evidence="5">NUDIX hydrolase</fullName>
    </submittedName>
</protein>
<evidence type="ECO:0000256" key="1">
    <source>
        <dbReference type="ARBA" id="ARBA00001946"/>
    </source>
</evidence>
<dbReference type="InterPro" id="IPR020476">
    <property type="entry name" value="Nudix_hydrolase"/>
</dbReference>
<evidence type="ECO:0000313" key="5">
    <source>
        <dbReference type="EMBL" id="KKT00998.1"/>
    </source>
</evidence>
<accession>A0A0G1DTQ7</accession>
<comment type="caution">
    <text evidence="5">The sequence shown here is derived from an EMBL/GenBank/DDBJ whole genome shotgun (WGS) entry which is preliminary data.</text>
</comment>
<feature type="domain" description="Nudix hydrolase" evidence="4">
    <location>
        <begin position="17"/>
        <end position="145"/>
    </location>
</feature>
<dbReference type="CDD" id="cd02883">
    <property type="entry name" value="NUDIX_Hydrolase"/>
    <property type="match status" value="1"/>
</dbReference>
<comment type="cofactor">
    <cofactor evidence="1">
        <name>Mg(2+)</name>
        <dbReference type="ChEBI" id="CHEBI:18420"/>
    </cofactor>
</comment>
<dbReference type="PANTHER" id="PTHR43046:SF14">
    <property type="entry name" value="MUTT_NUDIX FAMILY PROTEIN"/>
    <property type="match status" value="1"/>
</dbReference>
<sequence>MINKIMQPKPSEVPKGFYRVSIKGLILDETRKKFAVLLDGFENKGWWELPGGGLEWGESPQECLKREIHEEMGLTVTEVAPLPSYYLIGKNMRENWTLNLVFEIKVKDLNFTQSEECMGLRFISPEEVGSINAFRTVKELAALFDSAKHNQK</sequence>
<dbReference type="PROSITE" id="PS00893">
    <property type="entry name" value="NUDIX_BOX"/>
    <property type="match status" value="1"/>
</dbReference>
<dbReference type="GO" id="GO:0016787">
    <property type="term" value="F:hydrolase activity"/>
    <property type="evidence" value="ECO:0007669"/>
    <property type="project" value="UniProtKB-KW"/>
</dbReference>
<dbReference type="EMBL" id="LCFS01000004">
    <property type="protein sequence ID" value="KKT00998.1"/>
    <property type="molecule type" value="Genomic_DNA"/>
</dbReference>
<comment type="similarity">
    <text evidence="3">Belongs to the Nudix hydrolase family.</text>
</comment>
<dbReference type="InterPro" id="IPR015797">
    <property type="entry name" value="NUDIX_hydrolase-like_dom_sf"/>
</dbReference>
<dbReference type="Proteomes" id="UP000034646">
    <property type="component" value="Unassembled WGS sequence"/>
</dbReference>
<evidence type="ECO:0000256" key="2">
    <source>
        <dbReference type="ARBA" id="ARBA00022801"/>
    </source>
</evidence>
<dbReference type="AlphaFoldDB" id="A0A0G1DTQ7"/>
<keyword evidence="2 3" id="KW-0378">Hydrolase</keyword>
<dbReference type="PROSITE" id="PS51462">
    <property type="entry name" value="NUDIX"/>
    <property type="match status" value="1"/>
</dbReference>
<dbReference type="Gene3D" id="3.90.79.10">
    <property type="entry name" value="Nucleoside Triphosphate Pyrophosphohydrolase"/>
    <property type="match status" value="1"/>
</dbReference>
<dbReference type="SUPFAM" id="SSF55811">
    <property type="entry name" value="Nudix"/>
    <property type="match status" value="1"/>
</dbReference>
<name>A0A0G1DTQ7_9BACT</name>
<proteinExistence type="inferred from homology"/>
<dbReference type="Pfam" id="PF00293">
    <property type="entry name" value="NUDIX"/>
    <property type="match status" value="1"/>
</dbReference>
<dbReference type="PRINTS" id="PR00502">
    <property type="entry name" value="NUDIXFAMILY"/>
</dbReference>
<dbReference type="STRING" id="1618738.UV76_C0004G0030"/>
<gene>
    <name evidence="5" type="ORF">UV76_C0004G0030</name>
</gene>